<comment type="caution">
    <text evidence="3">The sequence shown here is derived from an EMBL/GenBank/DDBJ whole genome shotgun (WGS) entry which is preliminary data.</text>
</comment>
<evidence type="ECO:0000313" key="3">
    <source>
        <dbReference type="EMBL" id="MEQ2194569.1"/>
    </source>
</evidence>
<keyword evidence="1" id="KW-1133">Transmembrane helix</keyword>
<evidence type="ECO:0000313" key="4">
    <source>
        <dbReference type="Proteomes" id="UP001434883"/>
    </source>
</evidence>
<name>A0ABV0QFI6_9TELE</name>
<sequence length="114" mass="12822">MPLFFFPGSSTLPCLHSFFLSVSLCHLYLFCQDSSFSPTCLLLSIERKFLFTTGNSVPALLTNQQEGISTRDEPRMLAFFFTASHVSLSYLCVFLCVLCVSHTWVVVIIDRGLL</sequence>
<dbReference type="Proteomes" id="UP001434883">
    <property type="component" value="Unassembled WGS sequence"/>
</dbReference>
<feature type="transmembrane region" description="Helical" evidence="1">
    <location>
        <begin position="88"/>
        <end position="109"/>
    </location>
</feature>
<evidence type="ECO:0000256" key="2">
    <source>
        <dbReference type="SAM" id="SignalP"/>
    </source>
</evidence>
<protein>
    <submittedName>
        <fullName evidence="3">Uncharacterized protein</fullName>
    </submittedName>
</protein>
<feature type="chain" id="PRO_5045216641" evidence="2">
    <location>
        <begin position="26"/>
        <end position="114"/>
    </location>
</feature>
<keyword evidence="1" id="KW-0812">Transmembrane</keyword>
<gene>
    <name evidence="3" type="ORF">XENOCAPTIV_000046</name>
</gene>
<proteinExistence type="predicted"/>
<evidence type="ECO:0000256" key="1">
    <source>
        <dbReference type="SAM" id="Phobius"/>
    </source>
</evidence>
<feature type="signal peptide" evidence="2">
    <location>
        <begin position="1"/>
        <end position="25"/>
    </location>
</feature>
<keyword evidence="4" id="KW-1185">Reference proteome</keyword>
<reference evidence="3 4" key="1">
    <citation type="submission" date="2021-06" db="EMBL/GenBank/DDBJ databases">
        <authorList>
            <person name="Palmer J.M."/>
        </authorList>
    </citation>
    <scope>NUCLEOTIDE SEQUENCE [LARGE SCALE GENOMIC DNA]</scope>
    <source>
        <strain evidence="3 4">XC_2019</strain>
        <tissue evidence="3">Muscle</tissue>
    </source>
</reference>
<dbReference type="EMBL" id="JAHRIN010009405">
    <property type="protein sequence ID" value="MEQ2194569.1"/>
    <property type="molecule type" value="Genomic_DNA"/>
</dbReference>
<organism evidence="3 4">
    <name type="scientific">Xenoophorus captivus</name>
    <dbReference type="NCBI Taxonomy" id="1517983"/>
    <lineage>
        <taxon>Eukaryota</taxon>
        <taxon>Metazoa</taxon>
        <taxon>Chordata</taxon>
        <taxon>Craniata</taxon>
        <taxon>Vertebrata</taxon>
        <taxon>Euteleostomi</taxon>
        <taxon>Actinopterygii</taxon>
        <taxon>Neopterygii</taxon>
        <taxon>Teleostei</taxon>
        <taxon>Neoteleostei</taxon>
        <taxon>Acanthomorphata</taxon>
        <taxon>Ovalentaria</taxon>
        <taxon>Atherinomorphae</taxon>
        <taxon>Cyprinodontiformes</taxon>
        <taxon>Goodeidae</taxon>
        <taxon>Xenoophorus</taxon>
    </lineage>
</organism>
<keyword evidence="1" id="KW-0472">Membrane</keyword>
<accession>A0ABV0QFI6</accession>
<keyword evidence="2" id="KW-0732">Signal</keyword>